<dbReference type="Pfam" id="PF00001">
    <property type="entry name" value="7tm_1"/>
    <property type="match status" value="1"/>
</dbReference>
<reference evidence="1 2" key="2">
    <citation type="journal article" date="2021" name="Genomics">
        <title>High-quality reference genome for Clonorchis sinensis.</title>
        <authorList>
            <person name="Young N.D."/>
            <person name="Stroehlein A.J."/>
            <person name="Kinkar L."/>
            <person name="Wang T."/>
            <person name="Sohn W.M."/>
            <person name="Chang B.C.H."/>
            <person name="Kaur P."/>
            <person name="Weisz D."/>
            <person name="Dudchenko O."/>
            <person name="Aiden E.L."/>
            <person name="Korhonen P.K."/>
            <person name="Gasser R.B."/>
        </authorList>
    </citation>
    <scope>NUCLEOTIDE SEQUENCE [LARGE SCALE GENOMIC DNA]</scope>
    <source>
        <strain evidence="1">Cs-k2</strain>
    </source>
</reference>
<dbReference type="InterPro" id="IPR052954">
    <property type="entry name" value="GPCR-Ligand_Int"/>
</dbReference>
<dbReference type="OrthoDB" id="6281784at2759"/>
<dbReference type="PROSITE" id="PS50262">
    <property type="entry name" value="G_PROTEIN_RECEP_F1_2"/>
    <property type="match status" value="1"/>
</dbReference>
<comment type="caution">
    <text evidence="1">The sequence shown here is derived from an EMBL/GenBank/DDBJ whole genome shotgun (WGS) entry which is preliminary data.</text>
</comment>
<sequence length="530" mass="59777">MPEFAQGFSFSVSIQMNSTVSVNASLFIQPAQLNSSQLLELLSACKRISQLLPNSTLLLDPFGPIPELAQPRWLQIYNFFFDVVLVGLILLSGITGNILSCFVLIRDRSHGTTSLILTCLAISDTLFLIGCMFFQFLRTFSVFILWINYMNLYAHVSKFLYGAGMTVRMVRNWMVVLVTTERWVAVCKPLHAPTICTRGKARVAIICLCILCALYNIPHFLLVEAVPLFCYGSKSTEHVHQKETVSLLDDKIPRGVLIYHSLLRKWVKENYPFRLLYRLIGYTVLIVALPTVIIGILNILLIRGIKYANARRAQIVARIDCANRQLDQCSRTCTQSDDRPNISRLTPENCENHTYFVRVEKSTRSRSGEVNRLCVGVIVIYLICELPAVGYQVIHLLQHRGAIDITKPVTNALVCLNSGVNFFIYVFLGRRFRSQLKDMLQRLCCRWTRTHGAEHGRIVHSNAYHSSLGVFGGITNQKGGDQLGLVERPLCKHMTPVAGQKCEACSNKGKPTRSNVLSTDYTTRTSYTEI</sequence>
<dbReference type="CDD" id="cd14978">
    <property type="entry name" value="7tmA_FMRFamide_R-like"/>
    <property type="match status" value="1"/>
</dbReference>
<protein>
    <submittedName>
        <fullName evidence="1">FMRFamide receptor</fullName>
    </submittedName>
</protein>
<name>A0A8T1MMP0_CLOSI</name>
<gene>
    <name evidence="1" type="ORF">CSKR_102235</name>
</gene>
<reference evidence="1 2" key="1">
    <citation type="journal article" date="2018" name="Biotechnol. Adv.">
        <title>Improved genomic resources and new bioinformatic workflow for the carcinogenic parasite Clonorchis sinensis: Biotechnological implications.</title>
        <authorList>
            <person name="Wang D."/>
            <person name="Korhonen P.K."/>
            <person name="Gasser R.B."/>
            <person name="Young N.D."/>
        </authorList>
    </citation>
    <scope>NUCLEOTIDE SEQUENCE [LARGE SCALE GENOMIC DNA]</scope>
    <source>
        <strain evidence="1">Cs-k2</strain>
    </source>
</reference>
<dbReference type="STRING" id="79923.H2KUB9"/>
<organism evidence="1 2">
    <name type="scientific">Clonorchis sinensis</name>
    <name type="common">Chinese liver fluke</name>
    <dbReference type="NCBI Taxonomy" id="79923"/>
    <lineage>
        <taxon>Eukaryota</taxon>
        <taxon>Metazoa</taxon>
        <taxon>Spiralia</taxon>
        <taxon>Lophotrochozoa</taxon>
        <taxon>Platyhelminthes</taxon>
        <taxon>Trematoda</taxon>
        <taxon>Digenea</taxon>
        <taxon>Opisthorchiida</taxon>
        <taxon>Opisthorchiata</taxon>
        <taxon>Opisthorchiidae</taxon>
        <taxon>Clonorchis</taxon>
    </lineage>
</organism>
<accession>A0A8T1MMP0</accession>
<dbReference type="InterPro" id="IPR000276">
    <property type="entry name" value="GPCR_Rhodpsn"/>
</dbReference>
<dbReference type="InterPro" id="IPR017452">
    <property type="entry name" value="GPCR_Rhodpsn_7TM"/>
</dbReference>
<dbReference type="Proteomes" id="UP000286415">
    <property type="component" value="Unassembled WGS sequence"/>
</dbReference>
<dbReference type="GO" id="GO:0016020">
    <property type="term" value="C:membrane"/>
    <property type="evidence" value="ECO:0007669"/>
    <property type="project" value="UniProtKB-SubCell"/>
</dbReference>
<dbReference type="PRINTS" id="PR00237">
    <property type="entry name" value="GPCRRHODOPSN"/>
</dbReference>
<proteinExistence type="predicted"/>
<dbReference type="PANTHER" id="PTHR46641:SF2">
    <property type="entry name" value="FMRFAMIDE RECEPTOR"/>
    <property type="match status" value="1"/>
</dbReference>
<keyword evidence="1" id="KW-0675">Receptor</keyword>
<dbReference type="SUPFAM" id="SSF81321">
    <property type="entry name" value="Family A G protein-coupled receptor-like"/>
    <property type="match status" value="1"/>
</dbReference>
<dbReference type="Gene3D" id="1.20.1070.10">
    <property type="entry name" value="Rhodopsin 7-helix transmembrane proteins"/>
    <property type="match status" value="1"/>
</dbReference>
<dbReference type="EMBL" id="NIRI02000042">
    <property type="protein sequence ID" value="KAG5450095.1"/>
    <property type="molecule type" value="Genomic_DNA"/>
</dbReference>
<evidence type="ECO:0000313" key="2">
    <source>
        <dbReference type="Proteomes" id="UP000286415"/>
    </source>
</evidence>
<dbReference type="PANTHER" id="PTHR46641">
    <property type="entry name" value="FMRFAMIDE RECEPTOR-RELATED"/>
    <property type="match status" value="1"/>
</dbReference>
<keyword evidence="2" id="KW-1185">Reference proteome</keyword>
<evidence type="ECO:0000313" key="1">
    <source>
        <dbReference type="EMBL" id="KAG5450095.1"/>
    </source>
</evidence>
<dbReference type="GO" id="GO:0004930">
    <property type="term" value="F:G protein-coupled receptor activity"/>
    <property type="evidence" value="ECO:0007669"/>
    <property type="project" value="InterPro"/>
</dbReference>